<evidence type="ECO:0000313" key="2">
    <source>
        <dbReference type="Proteomes" id="UP000308600"/>
    </source>
</evidence>
<protein>
    <submittedName>
        <fullName evidence="1">Uncharacterized protein</fullName>
    </submittedName>
</protein>
<proteinExistence type="predicted"/>
<organism evidence="1 2">
    <name type="scientific">Pluteus cervinus</name>
    <dbReference type="NCBI Taxonomy" id="181527"/>
    <lineage>
        <taxon>Eukaryota</taxon>
        <taxon>Fungi</taxon>
        <taxon>Dikarya</taxon>
        <taxon>Basidiomycota</taxon>
        <taxon>Agaricomycotina</taxon>
        <taxon>Agaricomycetes</taxon>
        <taxon>Agaricomycetidae</taxon>
        <taxon>Agaricales</taxon>
        <taxon>Pluteineae</taxon>
        <taxon>Pluteaceae</taxon>
        <taxon>Pluteus</taxon>
    </lineage>
</organism>
<accession>A0ACD2ZYZ2</accession>
<sequence>MAATTKWKVAVPAAADVLTILRLNSQCTDYEIARFLLVNGIPFHTLRLTYAPALRQSRNIALEWRSMAYTFTVDDYHAYHSRLVSFLTTSRGRAALLEGGIVWRIAKDIVSFSDALQGPCDPMDSGRSLIYDHPSIPDARYFDDRLSLAEIDLICGVYECRSCETANQTVRKSWWPLPDTYRGKACGMMWGRWTPQNEEHYRKRLSQILDGKAVPLSSTGWRSPLRGRSTGRGLYQAYGSHAKEFLAARNIGTIA</sequence>
<evidence type="ECO:0000313" key="1">
    <source>
        <dbReference type="EMBL" id="TFK58803.1"/>
    </source>
</evidence>
<gene>
    <name evidence="1" type="ORF">BDN72DRAFT_781567</name>
</gene>
<name>A0ACD2ZYZ2_9AGAR</name>
<keyword evidence="2" id="KW-1185">Reference proteome</keyword>
<dbReference type="EMBL" id="ML209188">
    <property type="protein sequence ID" value="TFK58803.1"/>
    <property type="molecule type" value="Genomic_DNA"/>
</dbReference>
<reference evidence="1 2" key="1">
    <citation type="journal article" date="2019" name="Nat. Ecol. Evol.">
        <title>Megaphylogeny resolves global patterns of mushroom evolution.</title>
        <authorList>
            <person name="Varga T."/>
            <person name="Krizsan K."/>
            <person name="Foldi C."/>
            <person name="Dima B."/>
            <person name="Sanchez-Garcia M."/>
            <person name="Sanchez-Ramirez S."/>
            <person name="Szollosi G.J."/>
            <person name="Szarkandi J.G."/>
            <person name="Papp V."/>
            <person name="Albert L."/>
            <person name="Andreopoulos W."/>
            <person name="Angelini C."/>
            <person name="Antonin V."/>
            <person name="Barry K.W."/>
            <person name="Bougher N.L."/>
            <person name="Buchanan P."/>
            <person name="Buyck B."/>
            <person name="Bense V."/>
            <person name="Catcheside P."/>
            <person name="Chovatia M."/>
            <person name="Cooper J."/>
            <person name="Damon W."/>
            <person name="Desjardin D."/>
            <person name="Finy P."/>
            <person name="Geml J."/>
            <person name="Haridas S."/>
            <person name="Hughes K."/>
            <person name="Justo A."/>
            <person name="Karasinski D."/>
            <person name="Kautmanova I."/>
            <person name="Kiss B."/>
            <person name="Kocsube S."/>
            <person name="Kotiranta H."/>
            <person name="LaButti K.M."/>
            <person name="Lechner B.E."/>
            <person name="Liimatainen K."/>
            <person name="Lipzen A."/>
            <person name="Lukacs Z."/>
            <person name="Mihaltcheva S."/>
            <person name="Morgado L.N."/>
            <person name="Niskanen T."/>
            <person name="Noordeloos M.E."/>
            <person name="Ohm R.A."/>
            <person name="Ortiz-Santana B."/>
            <person name="Ovrebo C."/>
            <person name="Racz N."/>
            <person name="Riley R."/>
            <person name="Savchenko A."/>
            <person name="Shiryaev A."/>
            <person name="Soop K."/>
            <person name="Spirin V."/>
            <person name="Szebenyi C."/>
            <person name="Tomsovsky M."/>
            <person name="Tulloss R.E."/>
            <person name="Uehling J."/>
            <person name="Grigoriev I.V."/>
            <person name="Vagvolgyi C."/>
            <person name="Papp T."/>
            <person name="Martin F.M."/>
            <person name="Miettinen O."/>
            <person name="Hibbett D.S."/>
            <person name="Nagy L.G."/>
        </authorList>
    </citation>
    <scope>NUCLEOTIDE SEQUENCE [LARGE SCALE GENOMIC DNA]</scope>
    <source>
        <strain evidence="1 2">NL-1719</strain>
    </source>
</reference>
<dbReference type="Proteomes" id="UP000308600">
    <property type="component" value="Unassembled WGS sequence"/>
</dbReference>